<keyword evidence="8" id="KW-1185">Reference proteome</keyword>
<dbReference type="Gene3D" id="3.30.1130.10">
    <property type="match status" value="1"/>
</dbReference>
<dbReference type="EC" id="3.5.4.16" evidence="3"/>
<protein>
    <recommendedName>
        <fullName evidence="3">GTP cyclohydrolase I</fullName>
        <ecNumber evidence="3">3.5.4.16</ecNumber>
    </recommendedName>
</protein>
<dbReference type="GO" id="GO:0005525">
    <property type="term" value="F:GTP binding"/>
    <property type="evidence" value="ECO:0007669"/>
    <property type="project" value="TreeGrafter"/>
</dbReference>
<name>A0A1W6YQX5_9BORD</name>
<dbReference type="OrthoDB" id="9801207at2"/>
<dbReference type="GO" id="GO:0005737">
    <property type="term" value="C:cytoplasm"/>
    <property type="evidence" value="ECO:0007669"/>
    <property type="project" value="TreeGrafter"/>
</dbReference>
<evidence type="ECO:0000313" key="7">
    <source>
        <dbReference type="EMBL" id="ARP83495.1"/>
    </source>
</evidence>
<dbReference type="InterPro" id="IPR043133">
    <property type="entry name" value="GTP-CH-I_C/QueF"/>
</dbReference>
<evidence type="ECO:0000256" key="2">
    <source>
        <dbReference type="ARBA" id="ARBA00005080"/>
    </source>
</evidence>
<feature type="domain" description="GTP cyclohydrolase I" evidence="6">
    <location>
        <begin position="43"/>
        <end position="220"/>
    </location>
</feature>
<keyword evidence="4" id="KW-0554">One-carbon metabolism</keyword>
<keyword evidence="5 7" id="KW-0378">Hydrolase</keyword>
<gene>
    <name evidence="7" type="ORF">CAL12_23510</name>
</gene>
<evidence type="ECO:0000256" key="5">
    <source>
        <dbReference type="ARBA" id="ARBA00022801"/>
    </source>
</evidence>
<accession>A0A1W6YQX5</accession>
<dbReference type="Gene3D" id="1.10.286.10">
    <property type="match status" value="1"/>
</dbReference>
<dbReference type="GO" id="GO:0006729">
    <property type="term" value="P:tetrahydrobiopterin biosynthetic process"/>
    <property type="evidence" value="ECO:0007669"/>
    <property type="project" value="TreeGrafter"/>
</dbReference>
<evidence type="ECO:0000256" key="1">
    <source>
        <dbReference type="ARBA" id="ARBA00001052"/>
    </source>
</evidence>
<evidence type="ECO:0000256" key="3">
    <source>
        <dbReference type="ARBA" id="ARBA00012715"/>
    </source>
</evidence>
<comment type="catalytic activity">
    <reaction evidence="1">
        <text>GTP + H2O = 7,8-dihydroneopterin 3'-triphosphate + formate + H(+)</text>
        <dbReference type="Rhea" id="RHEA:17473"/>
        <dbReference type="ChEBI" id="CHEBI:15377"/>
        <dbReference type="ChEBI" id="CHEBI:15378"/>
        <dbReference type="ChEBI" id="CHEBI:15740"/>
        <dbReference type="ChEBI" id="CHEBI:37565"/>
        <dbReference type="ChEBI" id="CHEBI:58462"/>
        <dbReference type="EC" id="3.5.4.16"/>
    </reaction>
</comment>
<dbReference type="GO" id="GO:0006730">
    <property type="term" value="P:one-carbon metabolic process"/>
    <property type="evidence" value="ECO:0007669"/>
    <property type="project" value="UniProtKB-KW"/>
</dbReference>
<dbReference type="Pfam" id="PF01227">
    <property type="entry name" value="GTP_cyclohydroI"/>
    <property type="match status" value="1"/>
</dbReference>
<dbReference type="UniPathway" id="UPA00848">
    <property type="reaction ID" value="UER00151"/>
</dbReference>
<reference evidence="7 8" key="1">
    <citation type="submission" date="2017-05" db="EMBL/GenBank/DDBJ databases">
        <title>Complete and WGS of Bordetella genogroups.</title>
        <authorList>
            <person name="Spilker T."/>
            <person name="LiPuma J."/>
        </authorList>
    </citation>
    <scope>NUCLEOTIDE SEQUENCE [LARGE SCALE GENOMIC DNA]</scope>
    <source>
        <strain evidence="7 8">AU19157</strain>
    </source>
</reference>
<dbReference type="Proteomes" id="UP000194151">
    <property type="component" value="Chromosome"/>
</dbReference>
<dbReference type="GO" id="GO:0003934">
    <property type="term" value="F:GTP cyclohydrolase I activity"/>
    <property type="evidence" value="ECO:0007669"/>
    <property type="project" value="UniProtKB-EC"/>
</dbReference>
<dbReference type="PANTHER" id="PTHR11109:SF7">
    <property type="entry name" value="GTP CYCLOHYDROLASE 1"/>
    <property type="match status" value="1"/>
</dbReference>
<evidence type="ECO:0000259" key="6">
    <source>
        <dbReference type="Pfam" id="PF01227"/>
    </source>
</evidence>
<dbReference type="KEGG" id="bgv:CAL12_23510"/>
<dbReference type="AlphaFoldDB" id="A0A1W6YQX5"/>
<sequence>MSVADRIRRRLRDAGVRYHANDNIAPYIEPGELAALQDEVAGKLQEVLESLVIDTAADHNTLDTAARVARMFIQETFQGRYLPRPDITQFPNAERLDQLMVVGPIRIRSACSHHMCPILGHVWIGVVPNPDSRLIGLSKYARLCDWILGRPQIQEEAISMLADELEAQVRPDGLGILMEADHLCMQWRGVKQHETMMRSSLMRGRLLEDGDLRRQFIDLARHGR</sequence>
<dbReference type="STRING" id="1416806.CAL12_23510"/>
<dbReference type="InterPro" id="IPR001474">
    <property type="entry name" value="GTP_CycHdrlase_I"/>
</dbReference>
<comment type="pathway">
    <text evidence="2">Cofactor biosynthesis; 7,8-dihydroneopterin triphosphate biosynthesis; 7,8-dihydroneopterin triphosphate from GTP: step 1/1.</text>
</comment>
<dbReference type="GO" id="GO:0008270">
    <property type="term" value="F:zinc ion binding"/>
    <property type="evidence" value="ECO:0007669"/>
    <property type="project" value="TreeGrafter"/>
</dbReference>
<dbReference type="RefSeq" id="WP_086066829.1">
    <property type="nucleotide sequence ID" value="NZ_CP021108.1"/>
</dbReference>
<dbReference type="InterPro" id="IPR020602">
    <property type="entry name" value="GTP_CycHdrlase_I_dom"/>
</dbReference>
<evidence type="ECO:0000313" key="8">
    <source>
        <dbReference type="Proteomes" id="UP000194151"/>
    </source>
</evidence>
<dbReference type="GO" id="GO:0046654">
    <property type="term" value="P:tetrahydrofolate biosynthetic process"/>
    <property type="evidence" value="ECO:0007669"/>
    <property type="project" value="InterPro"/>
</dbReference>
<dbReference type="EMBL" id="CP021108">
    <property type="protein sequence ID" value="ARP83495.1"/>
    <property type="molecule type" value="Genomic_DNA"/>
</dbReference>
<organism evidence="7 8">
    <name type="scientific">Bordetella genomosp. 8</name>
    <dbReference type="NCBI Taxonomy" id="1416806"/>
    <lineage>
        <taxon>Bacteria</taxon>
        <taxon>Pseudomonadati</taxon>
        <taxon>Pseudomonadota</taxon>
        <taxon>Betaproteobacteria</taxon>
        <taxon>Burkholderiales</taxon>
        <taxon>Alcaligenaceae</taxon>
        <taxon>Bordetella</taxon>
    </lineage>
</organism>
<dbReference type="InterPro" id="IPR043134">
    <property type="entry name" value="GTP-CH-I_N"/>
</dbReference>
<dbReference type="PANTHER" id="PTHR11109">
    <property type="entry name" value="GTP CYCLOHYDROLASE I"/>
    <property type="match status" value="1"/>
</dbReference>
<proteinExistence type="predicted"/>
<dbReference type="SUPFAM" id="SSF55620">
    <property type="entry name" value="Tetrahydrobiopterin biosynthesis enzymes-like"/>
    <property type="match status" value="1"/>
</dbReference>
<evidence type="ECO:0000256" key="4">
    <source>
        <dbReference type="ARBA" id="ARBA00022563"/>
    </source>
</evidence>